<protein>
    <submittedName>
        <fullName evidence="2">Alpha/beta hydrolase</fullName>
    </submittedName>
</protein>
<dbReference type="Pfam" id="PF06821">
    <property type="entry name" value="Ser_hydrolase"/>
    <property type="match status" value="1"/>
</dbReference>
<sequence length="220" mass="23766">MPRSERPRLLVVPGLHDSGPGHWQSWLQAQHRDALRVKQRDWAQPDLDRWAERIAHAVSQGGAGGFVAVAHSFGCLALAQHLAQQPESPIVAALLVAPAEPDRFGVGGRLPPHRLPRSTTMVVSETDPWMKVASARRWAQRWGCHVLNLGDAGHVNVESGHGPLPLAARWVQAALQRAARSSGRPRPIGPSGRSPGDAANAKRISSGGMLRSQIASPFLR</sequence>
<keyword evidence="3" id="KW-1185">Reference proteome</keyword>
<dbReference type="AlphaFoldDB" id="A0A5C6U220"/>
<dbReference type="Proteomes" id="UP000321832">
    <property type="component" value="Unassembled WGS sequence"/>
</dbReference>
<dbReference type="SUPFAM" id="SSF53474">
    <property type="entry name" value="alpha/beta-Hydrolases"/>
    <property type="match status" value="1"/>
</dbReference>
<gene>
    <name evidence="2" type="ORF">FSC37_06490</name>
</gene>
<reference evidence="2 3" key="1">
    <citation type="submission" date="2019-08" db="EMBL/GenBank/DDBJ databases">
        <authorList>
            <person name="Khan S.A."/>
            <person name="Jeon C.O."/>
            <person name="Jeong S.E."/>
        </authorList>
    </citation>
    <scope>NUCLEOTIDE SEQUENCE [LARGE SCALE GENOMIC DNA]</scope>
    <source>
        <strain evidence="3">IMCC1728</strain>
    </source>
</reference>
<dbReference type="Gene3D" id="3.40.50.1820">
    <property type="entry name" value="alpha/beta hydrolase"/>
    <property type="match status" value="1"/>
</dbReference>
<feature type="region of interest" description="Disordered" evidence="1">
    <location>
        <begin position="178"/>
        <end position="206"/>
    </location>
</feature>
<dbReference type="GO" id="GO:0016787">
    <property type="term" value="F:hydrolase activity"/>
    <property type="evidence" value="ECO:0007669"/>
    <property type="project" value="UniProtKB-KW"/>
</dbReference>
<dbReference type="InterPro" id="IPR010662">
    <property type="entry name" value="RBBP9/YdeN"/>
</dbReference>
<evidence type="ECO:0000313" key="2">
    <source>
        <dbReference type="EMBL" id="TXC65808.1"/>
    </source>
</evidence>
<organism evidence="2 3">
    <name type="scientific">Piscinibacter aquaticus</name>
    <dbReference type="NCBI Taxonomy" id="392597"/>
    <lineage>
        <taxon>Bacteria</taxon>
        <taxon>Pseudomonadati</taxon>
        <taxon>Pseudomonadota</taxon>
        <taxon>Betaproteobacteria</taxon>
        <taxon>Burkholderiales</taxon>
        <taxon>Sphaerotilaceae</taxon>
        <taxon>Piscinibacter</taxon>
    </lineage>
</organism>
<evidence type="ECO:0000256" key="1">
    <source>
        <dbReference type="SAM" id="MobiDB-lite"/>
    </source>
</evidence>
<name>A0A5C6U220_9BURK</name>
<keyword evidence="2" id="KW-0378">Hydrolase</keyword>
<accession>A0A5C6U220</accession>
<comment type="caution">
    <text evidence="2">The sequence shown here is derived from an EMBL/GenBank/DDBJ whole genome shotgun (WGS) entry which is preliminary data.</text>
</comment>
<dbReference type="InterPro" id="IPR029058">
    <property type="entry name" value="AB_hydrolase_fold"/>
</dbReference>
<feature type="compositionally biased region" description="Low complexity" evidence="1">
    <location>
        <begin position="180"/>
        <end position="196"/>
    </location>
</feature>
<dbReference type="EMBL" id="VOPW01000001">
    <property type="protein sequence ID" value="TXC65808.1"/>
    <property type="molecule type" value="Genomic_DNA"/>
</dbReference>
<evidence type="ECO:0000313" key="3">
    <source>
        <dbReference type="Proteomes" id="UP000321832"/>
    </source>
</evidence>
<proteinExistence type="predicted"/>